<sequence length="99" mass="11814">MHEEELMQLGFFEIETTEADKEMGVRCFQLYEYYKGFLRIIISKYKGVFKVEHIYFNSPRAEELQVELFDGDLSAENVIDKIKEHRKNDIPPDEMPESF</sequence>
<dbReference type="EMBL" id="VIWO01000001">
    <property type="protein sequence ID" value="TWF45403.1"/>
    <property type="molecule type" value="Genomic_DNA"/>
</dbReference>
<dbReference type="AlphaFoldDB" id="A0A561Q4V8"/>
<comment type="caution">
    <text evidence="1">The sequence shown here is derived from an EMBL/GenBank/DDBJ whole genome shotgun (WGS) entry which is preliminary data.</text>
</comment>
<reference evidence="1 2" key="1">
    <citation type="submission" date="2019-06" db="EMBL/GenBank/DDBJ databases">
        <title>Sorghum-associated microbial communities from plants grown in Nebraska, USA.</title>
        <authorList>
            <person name="Schachtman D."/>
        </authorList>
    </citation>
    <scope>NUCLEOTIDE SEQUENCE [LARGE SCALE GENOMIC DNA]</scope>
    <source>
        <strain evidence="1 2">1209</strain>
    </source>
</reference>
<accession>A0A561Q4V8</accession>
<organism evidence="1 2">
    <name type="scientific">Chitinophaga polysaccharea</name>
    <dbReference type="NCBI Taxonomy" id="1293035"/>
    <lineage>
        <taxon>Bacteria</taxon>
        <taxon>Pseudomonadati</taxon>
        <taxon>Bacteroidota</taxon>
        <taxon>Chitinophagia</taxon>
        <taxon>Chitinophagales</taxon>
        <taxon>Chitinophagaceae</taxon>
        <taxon>Chitinophaga</taxon>
    </lineage>
</organism>
<evidence type="ECO:0000313" key="2">
    <source>
        <dbReference type="Proteomes" id="UP000320811"/>
    </source>
</evidence>
<dbReference type="RefSeq" id="WP_145664197.1">
    <property type="nucleotide sequence ID" value="NZ_VIWO01000001.1"/>
</dbReference>
<keyword evidence="2" id="KW-1185">Reference proteome</keyword>
<dbReference type="OrthoDB" id="673171at2"/>
<evidence type="ECO:0000313" key="1">
    <source>
        <dbReference type="EMBL" id="TWF45403.1"/>
    </source>
</evidence>
<proteinExistence type="predicted"/>
<name>A0A561Q4V8_9BACT</name>
<protein>
    <submittedName>
        <fullName evidence="1">Uncharacterized protein</fullName>
    </submittedName>
</protein>
<dbReference type="Proteomes" id="UP000320811">
    <property type="component" value="Unassembled WGS sequence"/>
</dbReference>
<gene>
    <name evidence="1" type="ORF">FHW36_1011333</name>
</gene>